<keyword evidence="1" id="KW-1133">Transmembrane helix</keyword>
<feature type="transmembrane region" description="Helical" evidence="1">
    <location>
        <begin position="83"/>
        <end position="107"/>
    </location>
</feature>
<evidence type="ECO:0000313" key="3">
    <source>
        <dbReference type="Proteomes" id="UP000039865"/>
    </source>
</evidence>
<dbReference type="Proteomes" id="UP000039865">
    <property type="component" value="Unassembled WGS sequence"/>
</dbReference>
<keyword evidence="3" id="KW-1185">Reference proteome</keyword>
<dbReference type="InParanoid" id="A0A078B165"/>
<accession>A0A078B165</accession>
<organism evidence="2 3">
    <name type="scientific">Stylonychia lemnae</name>
    <name type="common">Ciliate</name>
    <dbReference type="NCBI Taxonomy" id="5949"/>
    <lineage>
        <taxon>Eukaryota</taxon>
        <taxon>Sar</taxon>
        <taxon>Alveolata</taxon>
        <taxon>Ciliophora</taxon>
        <taxon>Intramacronucleata</taxon>
        <taxon>Spirotrichea</taxon>
        <taxon>Stichotrichia</taxon>
        <taxon>Sporadotrichida</taxon>
        <taxon>Oxytrichidae</taxon>
        <taxon>Stylonychinae</taxon>
        <taxon>Stylonychia</taxon>
    </lineage>
</organism>
<keyword evidence="1" id="KW-0472">Membrane</keyword>
<protein>
    <submittedName>
        <fullName evidence="2">Uncharacterized protein</fullName>
    </submittedName>
</protein>
<sequence>MFFVMDKFAQYNTLLIIQFIQQASTGMFAYGCTNEVYEYYVKKNIWAFFAMGLVNVLFFLAGTGLGMYFYLYSSSGIYQFYGLSYAIYVITTTLPLIISIIAAAYYIDVKFFKKPQLLKAETQTQKV</sequence>
<dbReference type="AlphaFoldDB" id="A0A078B165"/>
<keyword evidence="1" id="KW-0812">Transmembrane</keyword>
<dbReference type="EMBL" id="CCKQ01016425">
    <property type="protein sequence ID" value="CDW88299.1"/>
    <property type="molecule type" value="Genomic_DNA"/>
</dbReference>
<evidence type="ECO:0000256" key="1">
    <source>
        <dbReference type="SAM" id="Phobius"/>
    </source>
</evidence>
<name>A0A078B165_STYLE</name>
<feature type="transmembrane region" description="Helical" evidence="1">
    <location>
        <begin position="45"/>
        <end position="71"/>
    </location>
</feature>
<reference evidence="2 3" key="1">
    <citation type="submission" date="2014-06" db="EMBL/GenBank/DDBJ databases">
        <authorList>
            <person name="Swart Estienne"/>
        </authorList>
    </citation>
    <scope>NUCLEOTIDE SEQUENCE [LARGE SCALE GENOMIC DNA]</scope>
    <source>
        <strain evidence="2 3">130c</strain>
    </source>
</reference>
<evidence type="ECO:0000313" key="2">
    <source>
        <dbReference type="EMBL" id="CDW88299.1"/>
    </source>
</evidence>
<proteinExistence type="predicted"/>
<dbReference type="PROSITE" id="PS51257">
    <property type="entry name" value="PROKAR_LIPOPROTEIN"/>
    <property type="match status" value="1"/>
</dbReference>
<gene>
    <name evidence="2" type="primary">Contig3072.g3284</name>
    <name evidence="2" type="ORF">STYLEM_17418</name>
</gene>